<proteinExistence type="predicted"/>
<dbReference type="Proteomes" id="UP001251528">
    <property type="component" value="Unassembled WGS sequence"/>
</dbReference>
<dbReference type="EMBL" id="JASWJB010000474">
    <property type="protein sequence ID" value="KAK2590184.1"/>
    <property type="molecule type" value="Genomic_DNA"/>
</dbReference>
<evidence type="ECO:0000256" key="1">
    <source>
        <dbReference type="SAM" id="MobiDB-lite"/>
    </source>
</evidence>
<evidence type="ECO:0000313" key="5">
    <source>
        <dbReference type="Proteomes" id="UP001251528"/>
    </source>
</evidence>
<dbReference type="Gene3D" id="3.40.50.150">
    <property type="entry name" value="Vaccinia Virus protein VP39"/>
    <property type="match status" value="1"/>
</dbReference>
<keyword evidence="2" id="KW-0472">Membrane</keyword>
<organism evidence="4 5">
    <name type="scientific">Conoideocrella luteorostrata</name>
    <dbReference type="NCBI Taxonomy" id="1105319"/>
    <lineage>
        <taxon>Eukaryota</taxon>
        <taxon>Fungi</taxon>
        <taxon>Dikarya</taxon>
        <taxon>Ascomycota</taxon>
        <taxon>Pezizomycotina</taxon>
        <taxon>Sordariomycetes</taxon>
        <taxon>Hypocreomycetidae</taxon>
        <taxon>Hypocreales</taxon>
        <taxon>Clavicipitaceae</taxon>
        <taxon>Conoideocrella</taxon>
    </lineage>
</organism>
<dbReference type="AlphaFoldDB" id="A0AAJ0CBS4"/>
<accession>A0AAJ0CBS4</accession>
<dbReference type="InterPro" id="IPR013216">
    <property type="entry name" value="Methyltransf_11"/>
</dbReference>
<keyword evidence="5" id="KW-1185">Reference proteome</keyword>
<protein>
    <recommendedName>
        <fullName evidence="3">Methyltransferase type 11 domain-containing protein</fullName>
    </recommendedName>
</protein>
<feature type="compositionally biased region" description="Polar residues" evidence="1">
    <location>
        <begin position="1"/>
        <end position="11"/>
    </location>
</feature>
<comment type="caution">
    <text evidence="4">The sequence shown here is derived from an EMBL/GenBank/DDBJ whole genome shotgun (WGS) entry which is preliminary data.</text>
</comment>
<dbReference type="SUPFAM" id="SSF53335">
    <property type="entry name" value="S-adenosyl-L-methionine-dependent methyltransferases"/>
    <property type="match status" value="1"/>
</dbReference>
<feature type="transmembrane region" description="Helical" evidence="2">
    <location>
        <begin position="37"/>
        <end position="58"/>
    </location>
</feature>
<evidence type="ECO:0000259" key="3">
    <source>
        <dbReference type="Pfam" id="PF08241"/>
    </source>
</evidence>
<evidence type="ECO:0000313" key="4">
    <source>
        <dbReference type="EMBL" id="KAK2590184.1"/>
    </source>
</evidence>
<dbReference type="PANTHER" id="PTHR45277:SF1">
    <property type="entry name" value="EXPRESSED PROTEIN"/>
    <property type="match status" value="1"/>
</dbReference>
<dbReference type="Pfam" id="PF08241">
    <property type="entry name" value="Methyltransf_11"/>
    <property type="match status" value="1"/>
</dbReference>
<sequence length="252" mass="27240">MPTSIYNQAHQHSPPEDHIATISSSPNPPPTPSDPDFGLDSLLGLVLSLFAAPLYLYATCKGKFKVWDDILNALPRDIFLQPTLDVGCGRGMVLLKMAQHKKKLLDSSPSSSAIAPSYGIDIFSTADQTGNSPVATYQNAAAMGVIDLSVLHTASFTETFPFVDNIFGLVTANLSIHNTKREGRVFAVKEMARVCAPGGKIVIVDLFGFFGDHKAVLEELGWKDVDVTFAGFKMMYGCLPCQVLTASKSLDR</sequence>
<reference evidence="4" key="1">
    <citation type="submission" date="2023-06" db="EMBL/GenBank/DDBJ databases">
        <title>Conoideocrella luteorostrata (Hypocreales: Clavicipitaceae), a potential biocontrol fungus for elongate hemlock scale in United States Christmas tree production areas.</title>
        <authorList>
            <person name="Barrett H."/>
            <person name="Lovett B."/>
            <person name="Macias A.M."/>
            <person name="Stajich J.E."/>
            <person name="Kasson M.T."/>
        </authorList>
    </citation>
    <scope>NUCLEOTIDE SEQUENCE</scope>
    <source>
        <strain evidence="4">ARSEF 14590</strain>
    </source>
</reference>
<feature type="region of interest" description="Disordered" evidence="1">
    <location>
        <begin position="1"/>
        <end position="35"/>
    </location>
</feature>
<feature type="domain" description="Methyltransferase type 11" evidence="3">
    <location>
        <begin position="84"/>
        <end position="203"/>
    </location>
</feature>
<keyword evidence="2" id="KW-0812">Transmembrane</keyword>
<dbReference type="GO" id="GO:0008757">
    <property type="term" value="F:S-adenosylmethionine-dependent methyltransferase activity"/>
    <property type="evidence" value="ECO:0007669"/>
    <property type="project" value="InterPro"/>
</dbReference>
<dbReference type="PANTHER" id="PTHR45277">
    <property type="entry name" value="EXPRESSED PROTEIN"/>
    <property type="match status" value="1"/>
</dbReference>
<keyword evidence="2" id="KW-1133">Transmembrane helix</keyword>
<dbReference type="InterPro" id="IPR029063">
    <property type="entry name" value="SAM-dependent_MTases_sf"/>
</dbReference>
<name>A0AAJ0CBS4_9HYPO</name>
<dbReference type="CDD" id="cd02440">
    <property type="entry name" value="AdoMet_MTases"/>
    <property type="match status" value="1"/>
</dbReference>
<evidence type="ECO:0000256" key="2">
    <source>
        <dbReference type="SAM" id="Phobius"/>
    </source>
</evidence>
<gene>
    <name evidence="4" type="ORF">QQS21_012135</name>
</gene>